<evidence type="ECO:0008006" key="7">
    <source>
        <dbReference type="Google" id="ProtNLM"/>
    </source>
</evidence>
<evidence type="ECO:0000256" key="2">
    <source>
        <dbReference type="ARBA" id="ARBA00023002"/>
    </source>
</evidence>
<keyword evidence="4" id="KW-0812">Transmembrane</keyword>
<evidence type="ECO:0000313" key="6">
    <source>
        <dbReference type="Proteomes" id="UP000664534"/>
    </source>
</evidence>
<evidence type="ECO:0000256" key="3">
    <source>
        <dbReference type="ARBA" id="ARBA00035112"/>
    </source>
</evidence>
<comment type="similarity">
    <text evidence="3">Belongs to the ustYa family.</text>
</comment>
<dbReference type="Proteomes" id="UP000664534">
    <property type="component" value="Unassembled WGS sequence"/>
</dbReference>
<comment type="pathway">
    <text evidence="1">Mycotoxin biosynthesis.</text>
</comment>
<name>A0A8H3EUU1_9LECA</name>
<dbReference type="PANTHER" id="PTHR33365:SF11">
    <property type="entry name" value="TAT PATHWAY SIGNAL SEQUENCE"/>
    <property type="match status" value="1"/>
</dbReference>
<dbReference type="EMBL" id="CAJPDT010000007">
    <property type="protein sequence ID" value="CAF9910682.1"/>
    <property type="molecule type" value="Genomic_DNA"/>
</dbReference>
<keyword evidence="4" id="KW-1133">Transmembrane helix</keyword>
<dbReference type="InterPro" id="IPR021765">
    <property type="entry name" value="UstYa-like"/>
</dbReference>
<keyword evidence="4" id="KW-0472">Membrane</keyword>
<accession>A0A8H3EUU1</accession>
<evidence type="ECO:0000256" key="4">
    <source>
        <dbReference type="SAM" id="Phobius"/>
    </source>
</evidence>
<gene>
    <name evidence="5" type="ORF">IMSHALPRED_009284</name>
</gene>
<dbReference type="GO" id="GO:0043386">
    <property type="term" value="P:mycotoxin biosynthetic process"/>
    <property type="evidence" value="ECO:0007669"/>
    <property type="project" value="InterPro"/>
</dbReference>
<protein>
    <recommendedName>
        <fullName evidence="7">Tat pathway signal sequence</fullName>
    </recommendedName>
</protein>
<comment type="caution">
    <text evidence="5">The sequence shown here is derived from an EMBL/GenBank/DDBJ whole genome shotgun (WGS) entry which is preliminary data.</text>
</comment>
<feature type="transmembrane region" description="Helical" evidence="4">
    <location>
        <begin position="31"/>
        <end position="54"/>
    </location>
</feature>
<dbReference type="AlphaFoldDB" id="A0A8H3EUU1"/>
<keyword evidence="6" id="KW-1185">Reference proteome</keyword>
<sequence>MEEYHLLQIEELDEQVATPLRNRTRVCSPKLSKWISALVCFLCGCAFTVLSLFAGQNVLSNEPAFAGELAFLSTFLEEPLAIQYLIEIRVIAPPGLISKIFTPDESFRLKVSSESDEAWRGILPSMFSSAHNHRGHADDYLYGLGVVQHPVIGPEIVSLAFVHQLHCLDTIRKNYFAAQDRNVTSENDKHILHCLDYVRQALQCQVDTNLEYRVASGTGDAAFTGYSEHQCRDFEGEFRFAEQWRVYNGKDASEWIKISEEETVPGRVINYDYISSRGDSKPI</sequence>
<reference evidence="5" key="1">
    <citation type="submission" date="2021-03" db="EMBL/GenBank/DDBJ databases">
        <authorList>
            <person name="Tagirdzhanova G."/>
        </authorList>
    </citation>
    <scope>NUCLEOTIDE SEQUENCE</scope>
</reference>
<proteinExistence type="inferred from homology"/>
<organism evidence="5 6">
    <name type="scientific">Imshaugia aleurites</name>
    <dbReference type="NCBI Taxonomy" id="172621"/>
    <lineage>
        <taxon>Eukaryota</taxon>
        <taxon>Fungi</taxon>
        <taxon>Dikarya</taxon>
        <taxon>Ascomycota</taxon>
        <taxon>Pezizomycotina</taxon>
        <taxon>Lecanoromycetes</taxon>
        <taxon>OSLEUM clade</taxon>
        <taxon>Lecanoromycetidae</taxon>
        <taxon>Lecanorales</taxon>
        <taxon>Lecanorineae</taxon>
        <taxon>Parmeliaceae</taxon>
        <taxon>Imshaugia</taxon>
    </lineage>
</organism>
<dbReference type="PANTHER" id="PTHR33365">
    <property type="entry name" value="YALI0B05434P"/>
    <property type="match status" value="1"/>
</dbReference>
<dbReference type="OrthoDB" id="3687641at2759"/>
<keyword evidence="2" id="KW-0560">Oxidoreductase</keyword>
<dbReference type="Pfam" id="PF11807">
    <property type="entry name" value="UstYa"/>
    <property type="match status" value="1"/>
</dbReference>
<evidence type="ECO:0000256" key="1">
    <source>
        <dbReference type="ARBA" id="ARBA00004685"/>
    </source>
</evidence>
<dbReference type="GO" id="GO:0016491">
    <property type="term" value="F:oxidoreductase activity"/>
    <property type="evidence" value="ECO:0007669"/>
    <property type="project" value="UniProtKB-KW"/>
</dbReference>
<evidence type="ECO:0000313" key="5">
    <source>
        <dbReference type="EMBL" id="CAF9910682.1"/>
    </source>
</evidence>